<dbReference type="PROSITE" id="PS51194">
    <property type="entry name" value="HELICASE_CTER"/>
    <property type="match status" value="1"/>
</dbReference>
<evidence type="ECO:0000313" key="2">
    <source>
        <dbReference type="EMBL" id="EQD45125.1"/>
    </source>
</evidence>
<dbReference type="InterPro" id="IPR001650">
    <property type="entry name" value="Helicase_C-like"/>
</dbReference>
<dbReference type="PANTHER" id="PTHR47396">
    <property type="entry name" value="TYPE I RESTRICTION ENZYME ECOKI R PROTEIN"/>
    <property type="match status" value="1"/>
</dbReference>
<dbReference type="Gene3D" id="3.40.50.300">
    <property type="entry name" value="P-loop containing nucleotide triphosphate hydrolases"/>
    <property type="match status" value="1"/>
</dbReference>
<dbReference type="SMART" id="SM00490">
    <property type="entry name" value="HELICc"/>
    <property type="match status" value="1"/>
</dbReference>
<keyword evidence="2" id="KW-0547">Nucleotide-binding</keyword>
<dbReference type="GO" id="GO:0004386">
    <property type="term" value="F:helicase activity"/>
    <property type="evidence" value="ECO:0007669"/>
    <property type="project" value="UniProtKB-KW"/>
</dbReference>
<keyword evidence="2" id="KW-0067">ATP-binding</keyword>
<reference evidence="2" key="2">
    <citation type="journal article" date="2014" name="ISME J.">
        <title>Microbial stratification in low pH oxic and suboxic macroscopic growths along an acid mine drainage.</title>
        <authorList>
            <person name="Mendez-Garcia C."/>
            <person name="Mesa V."/>
            <person name="Sprenger R.R."/>
            <person name="Richter M."/>
            <person name="Diez M.S."/>
            <person name="Solano J."/>
            <person name="Bargiela R."/>
            <person name="Golyshina O.V."/>
            <person name="Manteca A."/>
            <person name="Ramos J.L."/>
            <person name="Gallego J.R."/>
            <person name="Llorente I."/>
            <person name="Martins Dos Santos V.A."/>
            <person name="Jensen O.N."/>
            <person name="Pelaez A.I."/>
            <person name="Sanchez J."/>
            <person name="Ferrer M."/>
        </authorList>
    </citation>
    <scope>NUCLEOTIDE SEQUENCE</scope>
</reference>
<dbReference type="PANTHER" id="PTHR47396:SF1">
    <property type="entry name" value="ATP-DEPENDENT HELICASE IRC3-RELATED"/>
    <property type="match status" value="1"/>
</dbReference>
<reference evidence="2" key="1">
    <citation type="submission" date="2013-08" db="EMBL/GenBank/DDBJ databases">
        <authorList>
            <person name="Mendez C."/>
            <person name="Richter M."/>
            <person name="Ferrer M."/>
            <person name="Sanchez J."/>
        </authorList>
    </citation>
    <scope>NUCLEOTIDE SEQUENCE</scope>
</reference>
<keyword evidence="2" id="KW-0347">Helicase</keyword>
<organism evidence="2">
    <name type="scientific">mine drainage metagenome</name>
    <dbReference type="NCBI Taxonomy" id="410659"/>
    <lineage>
        <taxon>unclassified sequences</taxon>
        <taxon>metagenomes</taxon>
        <taxon>ecological metagenomes</taxon>
    </lineage>
</organism>
<dbReference type="GO" id="GO:0005829">
    <property type="term" value="C:cytosol"/>
    <property type="evidence" value="ECO:0007669"/>
    <property type="project" value="TreeGrafter"/>
</dbReference>
<feature type="non-terminal residue" evidence="2">
    <location>
        <position position="273"/>
    </location>
</feature>
<protein>
    <submittedName>
        <fullName evidence="2">Helicase</fullName>
    </submittedName>
</protein>
<sequence length="273" mass="30100">MVQNWLAIAAGKRSIVFACSKAHGASLVEGFSRAGIAAEILTDQDDEPSREEAIARLESGQTRVLVNCFLMGYGVDVPAVECIVLARPTRSLPMYLQMVGRGMRPAPGKDHFVLIDHGRVVENLGLPTSDFGWNLDDSRNINREAEARSRTQTVEKPRTCPECHHTWLASEDGSACKLCGWAPAPRAKPVAVQEAALGELDVDAEAQRPTAYSPEAEHFFREALGDAARRDPVKWASTPNKCRAAAWHAMREKFGLPEQKIPTRYWSLEPLPT</sequence>
<dbReference type="Pfam" id="PF00271">
    <property type="entry name" value="Helicase_C"/>
    <property type="match status" value="1"/>
</dbReference>
<feature type="domain" description="Helicase C-terminal" evidence="1">
    <location>
        <begin position="1"/>
        <end position="147"/>
    </location>
</feature>
<dbReference type="EMBL" id="AUZX01010978">
    <property type="protein sequence ID" value="EQD45125.1"/>
    <property type="molecule type" value="Genomic_DNA"/>
</dbReference>
<dbReference type="InterPro" id="IPR027417">
    <property type="entry name" value="P-loop_NTPase"/>
</dbReference>
<gene>
    <name evidence="2" type="ORF">B1A_14948</name>
</gene>
<comment type="caution">
    <text evidence="2">The sequence shown here is derived from an EMBL/GenBank/DDBJ whole genome shotgun (WGS) entry which is preliminary data.</text>
</comment>
<evidence type="ECO:0000259" key="1">
    <source>
        <dbReference type="PROSITE" id="PS51194"/>
    </source>
</evidence>
<accession>T1ASZ6</accession>
<dbReference type="InterPro" id="IPR050742">
    <property type="entry name" value="Helicase_Restrict-Modif_Enz"/>
</dbReference>
<dbReference type="AlphaFoldDB" id="T1ASZ6"/>
<keyword evidence="2" id="KW-0378">Hydrolase</keyword>
<dbReference type="SUPFAM" id="SSF52540">
    <property type="entry name" value="P-loop containing nucleoside triphosphate hydrolases"/>
    <property type="match status" value="1"/>
</dbReference>
<name>T1ASZ6_9ZZZZ</name>
<proteinExistence type="predicted"/>